<sequence length="402" mass="44897">MAASLLSALSFSLQNPRETLKVLALRSLFSAPLSFLELERLLPFLLFYPLDIYPPRRGFDRFPTHVSLPLLPQLETTRVIIRFLLFYSGNTVDLILELKGSIFLTREVELRLDIGALGVQSSRDVFVDVDETSLLIRVKVAGTLITLMETDRLFERIKSSETIWYIDEDQLVLNLKKYDADLKWPDIKESWESLSVGIPQLLKGTSVYIIGDSTEINEAVAKELANGIGYVPLYTSELLERYAQQSVDSWVASEGADSVAAAESASCSYCRCYAWGQHGAASRPDRWRHLHAGFTVWLSRSEAIGKAIFFTFPFCNEASAKEEAQRHIEDGSLAYTKADVVVKLGGWDIGYARDVAQGCLSALKQLTLSDKQLAGKKSLYIRLGCRGDWPNIKPPGWDPSSG</sequence>
<name>A0A6V7QQ92_ANACO</name>
<evidence type="ECO:0000313" key="3">
    <source>
        <dbReference type="EMBL" id="CAD1845067.1"/>
    </source>
</evidence>
<dbReference type="EMBL" id="LR862137">
    <property type="protein sequence ID" value="CAD1845067.1"/>
    <property type="molecule type" value="Genomic_DNA"/>
</dbReference>
<dbReference type="Gene3D" id="3.40.50.300">
    <property type="entry name" value="P-loop containing nucleotide triphosphate hydrolases"/>
    <property type="match status" value="1"/>
</dbReference>
<organism evidence="3">
    <name type="scientific">Ananas comosus var. bracteatus</name>
    <name type="common">red pineapple</name>
    <dbReference type="NCBI Taxonomy" id="296719"/>
    <lineage>
        <taxon>Eukaryota</taxon>
        <taxon>Viridiplantae</taxon>
        <taxon>Streptophyta</taxon>
        <taxon>Embryophyta</taxon>
        <taxon>Tracheophyta</taxon>
        <taxon>Spermatophyta</taxon>
        <taxon>Magnoliopsida</taxon>
        <taxon>Liliopsida</taxon>
        <taxon>Poales</taxon>
        <taxon>Bromeliaceae</taxon>
        <taxon>Bromelioideae</taxon>
        <taxon>Ananas</taxon>
    </lineage>
</organism>
<reference evidence="3" key="1">
    <citation type="submission" date="2020-07" db="EMBL/GenBank/DDBJ databases">
        <authorList>
            <person name="Lin J."/>
        </authorList>
    </citation>
    <scope>NUCLEOTIDE SEQUENCE</scope>
</reference>
<protein>
    <recommendedName>
        <fullName evidence="2">CS domain-containing protein</fullName>
    </recommendedName>
</protein>
<dbReference type="AlphaFoldDB" id="A0A6V7QQ92"/>
<gene>
    <name evidence="3" type="ORF">CB5_LOCUS28278</name>
</gene>
<proteinExistence type="inferred from homology"/>
<dbReference type="PROSITE" id="PS51203">
    <property type="entry name" value="CS"/>
    <property type="match status" value="1"/>
</dbReference>
<dbReference type="FunFam" id="2.60.40.790:FF:000050">
    <property type="entry name" value="Probable inactive shikimate kinase like 2, chloroplastic"/>
    <property type="match status" value="1"/>
</dbReference>
<evidence type="ECO:0000256" key="1">
    <source>
        <dbReference type="ARBA" id="ARBA00006997"/>
    </source>
</evidence>
<dbReference type="GO" id="GO:0005829">
    <property type="term" value="C:cytosol"/>
    <property type="evidence" value="ECO:0007669"/>
    <property type="project" value="TreeGrafter"/>
</dbReference>
<accession>A0A6V7QQ92</accession>
<dbReference type="InterPro" id="IPR007052">
    <property type="entry name" value="CS_dom"/>
</dbReference>
<dbReference type="InterPro" id="IPR027417">
    <property type="entry name" value="P-loop_NTPase"/>
</dbReference>
<comment type="similarity">
    <text evidence="1">Belongs to the shikimate kinase family.</text>
</comment>
<dbReference type="SUPFAM" id="SSF49764">
    <property type="entry name" value="HSP20-like chaperones"/>
    <property type="match status" value="1"/>
</dbReference>
<dbReference type="PANTHER" id="PTHR21087:SF23">
    <property type="entry name" value="INACTIVE SHIKIMATE KINASE LIKE 2, CHLOROPLASTIC-RELATED"/>
    <property type="match status" value="1"/>
</dbReference>
<evidence type="ECO:0000259" key="2">
    <source>
        <dbReference type="PROSITE" id="PS51203"/>
    </source>
</evidence>
<dbReference type="PANTHER" id="PTHR21087">
    <property type="entry name" value="SHIKIMATE KINASE"/>
    <property type="match status" value="1"/>
</dbReference>
<dbReference type="InterPro" id="IPR008978">
    <property type="entry name" value="HSP20-like_chaperone"/>
</dbReference>
<feature type="domain" description="CS" evidence="2">
    <location>
        <begin position="78"/>
        <end position="188"/>
    </location>
</feature>
<dbReference type="Gene3D" id="2.60.40.790">
    <property type="match status" value="1"/>
</dbReference>